<organism evidence="3 4">
    <name type="scientific">Paraphaeosphaeria sporulosa</name>
    <dbReference type="NCBI Taxonomy" id="1460663"/>
    <lineage>
        <taxon>Eukaryota</taxon>
        <taxon>Fungi</taxon>
        <taxon>Dikarya</taxon>
        <taxon>Ascomycota</taxon>
        <taxon>Pezizomycotina</taxon>
        <taxon>Dothideomycetes</taxon>
        <taxon>Pleosporomycetidae</taxon>
        <taxon>Pleosporales</taxon>
        <taxon>Massarineae</taxon>
        <taxon>Didymosphaeriaceae</taxon>
        <taxon>Paraphaeosphaeria</taxon>
    </lineage>
</organism>
<feature type="transmembrane region" description="Helical" evidence="1">
    <location>
        <begin position="146"/>
        <end position="165"/>
    </location>
</feature>
<dbReference type="EMBL" id="KV441552">
    <property type="protein sequence ID" value="OAG06050.1"/>
    <property type="molecule type" value="Genomic_DNA"/>
</dbReference>
<sequence>MRTPRTHSLDNLRTFLTALVILHHASIPYGGLGSWPYIPSPSSPSAEPGLSSLALVLFNIVNQTFFMALFFLISGYFSARAAEKRSSAAFFKEKGKRLAVPGVVYSVLGPGVVEGIIALLRDGAPVHDAWNRSVGKVVSVRGARGPVWYCGVLLVFDGVFALALYPRASRTADVKEAGDKNAAKQDKRKPHISHLRDAHIFLCLAGAALASFLLRLRWPIGTTFTPLGLEVGFLPQYIVYYATGIYAHCSLGTELHRLVPRTSVRIPRALSAIRTIQGILVLTVNTGVFLLLFTPTPEAHLRGGFNVLAACYAVFNETLGFLLSVLVLRVFGEQDWARRKWSVKGGSLGEVELARWSYAAFLVHAPVVVGLQCGLDGWGVDGVVKSLVVGVLGCAGSWVSGIGLGSGLERIGVKGYV</sequence>
<feature type="transmembrane region" description="Helical" evidence="1">
    <location>
        <begin position="52"/>
        <end position="77"/>
    </location>
</feature>
<dbReference type="PANTHER" id="PTHR36927:SF4">
    <property type="entry name" value="BLR5718 PROTEIN"/>
    <property type="match status" value="1"/>
</dbReference>
<evidence type="ECO:0000259" key="2">
    <source>
        <dbReference type="Pfam" id="PF01757"/>
    </source>
</evidence>
<dbReference type="PANTHER" id="PTHR36927">
    <property type="entry name" value="BLR4337 PROTEIN"/>
    <property type="match status" value="1"/>
</dbReference>
<dbReference type="InterPro" id="IPR002656">
    <property type="entry name" value="Acyl_transf_3_dom"/>
</dbReference>
<feature type="transmembrane region" description="Helical" evidence="1">
    <location>
        <begin position="271"/>
        <end position="293"/>
    </location>
</feature>
<feature type="transmembrane region" description="Helical" evidence="1">
    <location>
        <begin position="12"/>
        <end position="32"/>
    </location>
</feature>
<feature type="transmembrane region" description="Helical" evidence="1">
    <location>
        <begin position="98"/>
        <end position="120"/>
    </location>
</feature>
<dbReference type="RefSeq" id="XP_018036415.1">
    <property type="nucleotide sequence ID" value="XM_018184174.1"/>
</dbReference>
<dbReference type="GeneID" id="28767660"/>
<keyword evidence="1" id="KW-0812">Transmembrane</keyword>
<proteinExistence type="predicted"/>
<accession>A0A177CGZ2</accession>
<reference evidence="3 4" key="1">
    <citation type="submission" date="2016-05" db="EMBL/GenBank/DDBJ databases">
        <title>Comparative analysis of secretome profiles of manganese(II)-oxidizing ascomycete fungi.</title>
        <authorList>
            <consortium name="DOE Joint Genome Institute"/>
            <person name="Zeiner C.A."/>
            <person name="Purvine S.O."/>
            <person name="Zink E.M."/>
            <person name="Wu S."/>
            <person name="Pasa-Tolic L."/>
            <person name="Chaput D.L."/>
            <person name="Haridas S."/>
            <person name="Grigoriev I.V."/>
            <person name="Santelli C.M."/>
            <person name="Hansel C.M."/>
        </authorList>
    </citation>
    <scope>NUCLEOTIDE SEQUENCE [LARGE SCALE GENOMIC DNA]</scope>
    <source>
        <strain evidence="3 4">AP3s5-JAC2a</strain>
    </source>
</reference>
<evidence type="ECO:0000256" key="1">
    <source>
        <dbReference type="SAM" id="Phobius"/>
    </source>
</evidence>
<feature type="domain" description="Acyltransferase 3" evidence="2">
    <location>
        <begin position="7"/>
        <end position="399"/>
    </location>
</feature>
<dbReference type="InterPro" id="IPR050623">
    <property type="entry name" value="Glucan_succinyl_AcylTrfase"/>
</dbReference>
<feature type="transmembrane region" description="Helical" evidence="1">
    <location>
        <begin position="198"/>
        <end position="218"/>
    </location>
</feature>
<feature type="transmembrane region" description="Helical" evidence="1">
    <location>
        <begin position="305"/>
        <end position="331"/>
    </location>
</feature>
<keyword evidence="4" id="KW-1185">Reference proteome</keyword>
<dbReference type="AlphaFoldDB" id="A0A177CGZ2"/>
<name>A0A177CGZ2_9PLEO</name>
<gene>
    <name evidence="3" type="ORF">CC84DRAFT_1244953</name>
</gene>
<dbReference type="Pfam" id="PF01757">
    <property type="entry name" value="Acyl_transf_3"/>
    <property type="match status" value="1"/>
</dbReference>
<keyword evidence="1" id="KW-1133">Transmembrane helix</keyword>
<keyword evidence="1" id="KW-0472">Membrane</keyword>
<dbReference type="Proteomes" id="UP000077069">
    <property type="component" value="Unassembled WGS sequence"/>
</dbReference>
<feature type="transmembrane region" description="Helical" evidence="1">
    <location>
        <begin position="238"/>
        <end position="259"/>
    </location>
</feature>
<evidence type="ECO:0000313" key="3">
    <source>
        <dbReference type="EMBL" id="OAG06050.1"/>
    </source>
</evidence>
<evidence type="ECO:0000313" key="4">
    <source>
        <dbReference type="Proteomes" id="UP000077069"/>
    </source>
</evidence>
<dbReference type="GO" id="GO:0016747">
    <property type="term" value="F:acyltransferase activity, transferring groups other than amino-acyl groups"/>
    <property type="evidence" value="ECO:0007669"/>
    <property type="project" value="InterPro"/>
</dbReference>
<dbReference type="InParanoid" id="A0A177CGZ2"/>
<dbReference type="OrthoDB" id="4141464at2759"/>
<protein>
    <recommendedName>
        <fullName evidence="2">Acyltransferase 3 domain-containing protein</fullName>
    </recommendedName>
</protein>